<protein>
    <submittedName>
        <fullName evidence="1">Uncharacterized protein</fullName>
    </submittedName>
</protein>
<sequence>MPGVPHADGGEDHVEDIQQLLPSSYSPAERAKYKLNALAATERRFWEAQAHEVLGDLRIAIKRRAFGLKLKKGHKSGRGQKANTCMQTQLRALQADIVKYTEKYRAARKALRNLGMHESDKTFLQLKLTDLWGTHMADSWEDQSMLDVKLGEGKRHVSWIWLTERVSAAASADASWSKEADQVLWFRARARRDRSLEEVEILEAEIARCEKYFHFYAEAWRRQMQRLYKHLAEKCQMPLPEMETVSEEAIAKTLEANE</sequence>
<dbReference type="OrthoDB" id="3256058at2759"/>
<reference evidence="2" key="1">
    <citation type="journal article" date="2014" name="Proc. Natl. Acad. Sci. U.S.A.">
        <title>Extensive sampling of basidiomycete genomes demonstrates inadequacy of the white-rot/brown-rot paradigm for wood decay fungi.</title>
        <authorList>
            <person name="Riley R."/>
            <person name="Salamov A.A."/>
            <person name="Brown D.W."/>
            <person name="Nagy L.G."/>
            <person name="Floudas D."/>
            <person name="Held B.W."/>
            <person name="Levasseur A."/>
            <person name="Lombard V."/>
            <person name="Morin E."/>
            <person name="Otillar R."/>
            <person name="Lindquist E.A."/>
            <person name="Sun H."/>
            <person name="LaButti K.M."/>
            <person name="Schmutz J."/>
            <person name="Jabbour D."/>
            <person name="Luo H."/>
            <person name="Baker S.E."/>
            <person name="Pisabarro A.G."/>
            <person name="Walton J.D."/>
            <person name="Blanchette R.A."/>
            <person name="Henrissat B."/>
            <person name="Martin F."/>
            <person name="Cullen D."/>
            <person name="Hibbett D.S."/>
            <person name="Grigoriev I.V."/>
        </authorList>
    </citation>
    <scope>NUCLEOTIDE SEQUENCE [LARGE SCALE GENOMIC DNA]</scope>
    <source>
        <strain evidence="2">FD-172 SS1</strain>
    </source>
</reference>
<dbReference type="InParanoid" id="A0A067LWI4"/>
<gene>
    <name evidence="1" type="ORF">BOTBODRAFT_181361</name>
</gene>
<keyword evidence="2" id="KW-1185">Reference proteome</keyword>
<organism evidence="1 2">
    <name type="scientific">Botryobasidium botryosum (strain FD-172 SS1)</name>
    <dbReference type="NCBI Taxonomy" id="930990"/>
    <lineage>
        <taxon>Eukaryota</taxon>
        <taxon>Fungi</taxon>
        <taxon>Dikarya</taxon>
        <taxon>Basidiomycota</taxon>
        <taxon>Agaricomycotina</taxon>
        <taxon>Agaricomycetes</taxon>
        <taxon>Cantharellales</taxon>
        <taxon>Botryobasidiaceae</taxon>
        <taxon>Botryobasidium</taxon>
    </lineage>
</organism>
<dbReference type="STRING" id="930990.A0A067LWI4"/>
<proteinExistence type="predicted"/>
<accession>A0A067LWI4</accession>
<dbReference type="AlphaFoldDB" id="A0A067LWI4"/>
<evidence type="ECO:0000313" key="2">
    <source>
        <dbReference type="Proteomes" id="UP000027195"/>
    </source>
</evidence>
<dbReference type="Proteomes" id="UP000027195">
    <property type="component" value="Unassembled WGS sequence"/>
</dbReference>
<dbReference type="EMBL" id="KL198127">
    <property type="protein sequence ID" value="KDQ06660.1"/>
    <property type="molecule type" value="Genomic_DNA"/>
</dbReference>
<name>A0A067LWI4_BOTB1</name>
<evidence type="ECO:0000313" key="1">
    <source>
        <dbReference type="EMBL" id="KDQ06660.1"/>
    </source>
</evidence>
<dbReference type="HOGENOM" id="CLU_055847_1_0_1"/>